<evidence type="ECO:0000313" key="1">
    <source>
        <dbReference type="EMBL" id="CAE8701846.1"/>
    </source>
</evidence>
<dbReference type="EMBL" id="CAJNNW010029910">
    <property type="protein sequence ID" value="CAE8701846.1"/>
    <property type="molecule type" value="Genomic_DNA"/>
</dbReference>
<evidence type="ECO:0008006" key="3">
    <source>
        <dbReference type="Google" id="ProtNLM"/>
    </source>
</evidence>
<dbReference type="AlphaFoldDB" id="A0A813KIM1"/>
<comment type="caution">
    <text evidence="1">The sequence shown here is derived from an EMBL/GenBank/DDBJ whole genome shotgun (WGS) entry which is preliminary data.</text>
</comment>
<sequence>MAEERSSSEVEKKDHQMLDALDAEGNCIYSRTRGEVREKGFWHRYVHVWILNLPDSCALMQKRSACKKRFGGMWNCTSGFVMQGEPSLMAA</sequence>
<gene>
    <name evidence="1" type="ORF">PGLA2088_LOCUS32186</name>
</gene>
<dbReference type="InterPro" id="IPR015797">
    <property type="entry name" value="NUDIX_hydrolase-like_dom_sf"/>
</dbReference>
<dbReference type="SUPFAM" id="SSF55811">
    <property type="entry name" value="Nudix"/>
    <property type="match status" value="1"/>
</dbReference>
<organism evidence="1 2">
    <name type="scientific">Polarella glacialis</name>
    <name type="common">Dinoflagellate</name>
    <dbReference type="NCBI Taxonomy" id="89957"/>
    <lineage>
        <taxon>Eukaryota</taxon>
        <taxon>Sar</taxon>
        <taxon>Alveolata</taxon>
        <taxon>Dinophyceae</taxon>
        <taxon>Suessiales</taxon>
        <taxon>Suessiaceae</taxon>
        <taxon>Polarella</taxon>
    </lineage>
</organism>
<reference evidence="1" key="1">
    <citation type="submission" date="2021-02" db="EMBL/GenBank/DDBJ databases">
        <authorList>
            <person name="Dougan E. K."/>
            <person name="Rhodes N."/>
            <person name="Thang M."/>
            <person name="Chan C."/>
        </authorList>
    </citation>
    <scope>NUCLEOTIDE SEQUENCE</scope>
</reference>
<accession>A0A813KIM1</accession>
<name>A0A813KIM1_POLGL</name>
<evidence type="ECO:0000313" key="2">
    <source>
        <dbReference type="Proteomes" id="UP000626109"/>
    </source>
</evidence>
<proteinExistence type="predicted"/>
<protein>
    <recommendedName>
        <fullName evidence="3">Nudix hydrolase domain-containing protein</fullName>
    </recommendedName>
</protein>
<dbReference type="Gene3D" id="3.90.79.10">
    <property type="entry name" value="Nucleoside Triphosphate Pyrophosphohydrolase"/>
    <property type="match status" value="1"/>
</dbReference>
<dbReference type="Proteomes" id="UP000626109">
    <property type="component" value="Unassembled WGS sequence"/>
</dbReference>